<reference evidence="4" key="1">
    <citation type="submission" date="2016-10" db="EMBL/GenBank/DDBJ databases">
        <authorList>
            <person name="Jeantristanb JTB J.-T."/>
            <person name="Ricardo R."/>
        </authorList>
    </citation>
    <scope>NUCLEOTIDE SEQUENCE [LARGE SCALE GENOMIC DNA]</scope>
</reference>
<dbReference type="SUPFAM" id="SSF51735">
    <property type="entry name" value="NAD(P)-binding Rossmann-fold domains"/>
    <property type="match status" value="1"/>
</dbReference>
<gene>
    <name evidence="3" type="ORF">BZ3500_MVSOF-1268-A1-R1_CHR8-2G10267</name>
</gene>
<evidence type="ECO:0000256" key="2">
    <source>
        <dbReference type="ARBA" id="ARBA00023002"/>
    </source>
</evidence>
<dbReference type="InterPro" id="IPR036291">
    <property type="entry name" value="NAD(P)-bd_dom_sf"/>
</dbReference>
<dbReference type="OrthoDB" id="10253736at2759"/>
<evidence type="ECO:0000313" key="4">
    <source>
        <dbReference type="Proteomes" id="UP000249723"/>
    </source>
</evidence>
<dbReference type="PANTHER" id="PTHR24322:SF736">
    <property type="entry name" value="RETINOL DEHYDROGENASE 10"/>
    <property type="match status" value="1"/>
</dbReference>
<evidence type="ECO:0000313" key="3">
    <source>
        <dbReference type="EMBL" id="SCZ96528.1"/>
    </source>
</evidence>
<dbReference type="PRINTS" id="PR00081">
    <property type="entry name" value="GDHRDH"/>
</dbReference>
<dbReference type="EMBL" id="FMWP01000088">
    <property type="protein sequence ID" value="SCZ96528.1"/>
    <property type="molecule type" value="Genomic_DNA"/>
</dbReference>
<name>A0A2X0LZF8_9BASI</name>
<keyword evidence="4" id="KW-1185">Reference proteome</keyword>
<dbReference type="AlphaFoldDB" id="A0A2X0LZF8"/>
<dbReference type="STRING" id="289078.A0A2X0LZF8"/>
<sequence>MSPINLPISHLSEGLTIDTFYRLLTQFLLDPRLIFLLTFLRTRALDQSPSNVLRLVWQRQADTLTSYLVGCLGLSWLLWVNGTLSHASRNNWVLGRGSKAGKWGWDQGGENAEVVLITGGSGSVGMEMVQGFGDLTKAKVVVLDVVEPKGGPFPNMTFYHCDLGSPEEIKKVCETVVDEVGQPSVLINNAGVVRSVSILNSTTRDVDLTYDINVKSHYYTVQAFLPGMIKAGKGHIVVRTPAPYIESSFLGLMLRIDSCLDNCVEHGLHPSRQRHAASKSSTLSFHEGLTEELRHLYGPSARSIRTSAILPGHIRGPMFEGFDAGMPRWLMPSLQPRTVARLVVRCVMSGESQFVIEPLYAKTLPLVRALPTWLGDVLYGLAKNSLAQVQLDQDGKKVQ</sequence>
<proteinExistence type="inferred from homology"/>
<organism evidence="3 4">
    <name type="scientific">Microbotryum saponariae</name>
    <dbReference type="NCBI Taxonomy" id="289078"/>
    <lineage>
        <taxon>Eukaryota</taxon>
        <taxon>Fungi</taxon>
        <taxon>Dikarya</taxon>
        <taxon>Basidiomycota</taxon>
        <taxon>Pucciniomycotina</taxon>
        <taxon>Microbotryomycetes</taxon>
        <taxon>Microbotryales</taxon>
        <taxon>Microbotryaceae</taxon>
        <taxon>Microbotryum</taxon>
    </lineage>
</organism>
<protein>
    <submittedName>
        <fullName evidence="3">BZ3500_MvSof-1268-A1-R1_Chr8-2g10267 protein</fullName>
    </submittedName>
</protein>
<dbReference type="InterPro" id="IPR002347">
    <property type="entry name" value="SDR_fam"/>
</dbReference>
<dbReference type="Gene3D" id="3.40.50.720">
    <property type="entry name" value="NAD(P)-binding Rossmann-like Domain"/>
    <property type="match status" value="1"/>
</dbReference>
<dbReference type="Proteomes" id="UP000249723">
    <property type="component" value="Unassembled WGS sequence"/>
</dbReference>
<dbReference type="GO" id="GO:0016616">
    <property type="term" value="F:oxidoreductase activity, acting on the CH-OH group of donors, NAD or NADP as acceptor"/>
    <property type="evidence" value="ECO:0007669"/>
    <property type="project" value="TreeGrafter"/>
</dbReference>
<accession>A0A2X0LZF8</accession>
<comment type="similarity">
    <text evidence="1">Belongs to the short-chain dehydrogenases/reductases (SDR) family.</text>
</comment>
<dbReference type="PANTHER" id="PTHR24322">
    <property type="entry name" value="PKSB"/>
    <property type="match status" value="1"/>
</dbReference>
<dbReference type="Pfam" id="PF00106">
    <property type="entry name" value="adh_short"/>
    <property type="match status" value="1"/>
</dbReference>
<keyword evidence="2" id="KW-0560">Oxidoreductase</keyword>
<evidence type="ECO:0000256" key="1">
    <source>
        <dbReference type="ARBA" id="ARBA00006484"/>
    </source>
</evidence>